<organism evidence="1 2">
    <name type="scientific">Melia azedarach</name>
    <name type="common">Chinaberry tree</name>
    <dbReference type="NCBI Taxonomy" id="155640"/>
    <lineage>
        <taxon>Eukaryota</taxon>
        <taxon>Viridiplantae</taxon>
        <taxon>Streptophyta</taxon>
        <taxon>Embryophyta</taxon>
        <taxon>Tracheophyta</taxon>
        <taxon>Spermatophyta</taxon>
        <taxon>Magnoliopsida</taxon>
        <taxon>eudicotyledons</taxon>
        <taxon>Gunneridae</taxon>
        <taxon>Pentapetalae</taxon>
        <taxon>rosids</taxon>
        <taxon>malvids</taxon>
        <taxon>Sapindales</taxon>
        <taxon>Meliaceae</taxon>
        <taxon>Melia</taxon>
    </lineage>
</organism>
<name>A0ACC1XCE5_MELAZ</name>
<accession>A0ACC1XCE5</accession>
<comment type="caution">
    <text evidence="1">The sequence shown here is derived from an EMBL/GenBank/DDBJ whole genome shotgun (WGS) entry which is preliminary data.</text>
</comment>
<evidence type="ECO:0000313" key="1">
    <source>
        <dbReference type="EMBL" id="KAJ4709161.1"/>
    </source>
</evidence>
<proteinExistence type="predicted"/>
<dbReference type="Proteomes" id="UP001164539">
    <property type="component" value="Chromosome 10"/>
</dbReference>
<reference evidence="1 2" key="1">
    <citation type="journal article" date="2023" name="Science">
        <title>Complex scaffold remodeling in plant triterpene biosynthesis.</title>
        <authorList>
            <person name="De La Pena R."/>
            <person name="Hodgson H."/>
            <person name="Liu J.C."/>
            <person name="Stephenson M.J."/>
            <person name="Martin A.C."/>
            <person name="Owen C."/>
            <person name="Harkess A."/>
            <person name="Leebens-Mack J."/>
            <person name="Jimenez L.E."/>
            <person name="Osbourn A."/>
            <person name="Sattely E.S."/>
        </authorList>
    </citation>
    <scope>NUCLEOTIDE SEQUENCE [LARGE SCALE GENOMIC DNA]</scope>
    <source>
        <strain evidence="2">cv. JPN11</strain>
        <tissue evidence="1">Leaf</tissue>
    </source>
</reference>
<evidence type="ECO:0000313" key="2">
    <source>
        <dbReference type="Proteomes" id="UP001164539"/>
    </source>
</evidence>
<gene>
    <name evidence="1" type="ORF">OWV82_018993</name>
</gene>
<keyword evidence="2" id="KW-1185">Reference proteome</keyword>
<dbReference type="EMBL" id="CM051403">
    <property type="protein sequence ID" value="KAJ4709161.1"/>
    <property type="molecule type" value="Genomic_DNA"/>
</dbReference>
<sequence length="423" mass="46407">MGSPSDEKKMITEPLLINQNPKGGFRTMPFIVANEAFERLASIGLLQNMILYLTREYNMEMKVATNVLFIWSAASDFLPILGAFVADSYVGRYPVIGFGCISSLLGMILLWFTAIFPPLKPPTCDQVSNNNCESPTASQLLFLYSAFVLMSIGAGGIRSSSLAFGADQLDKEDKIKNAGLLQSYFSWYYASIGFGVPVVMMLLSALSFFLASPFYVKFKADTSLLTGLAQVIVASYKKRHINLSSQATGEMYLSKKGSMFLMPTENLRCLNKACIISPAEEDLTPDGRASNPWSLCTVDQVEDLKAVIKVIPMWSTGIMIAVTISQHSFSVLQASSMDRHITPNFEIPSGSFGIFTIITLVIWVGLYDRIIIPIASKIQGKAMSSELETKNGNRTAPLCCINGSMGNCGEYSPQTCNQGRNFR</sequence>
<protein>
    <submittedName>
        <fullName evidence="1">Protein NRT1/ PTR FAMILY 1.2 like</fullName>
    </submittedName>
</protein>